<dbReference type="OrthoDB" id="7008186at2"/>
<dbReference type="Proteomes" id="UP000186736">
    <property type="component" value="Unassembled WGS sequence"/>
</dbReference>
<evidence type="ECO:0000256" key="1">
    <source>
        <dbReference type="SAM" id="SignalP"/>
    </source>
</evidence>
<evidence type="ECO:0000313" key="2">
    <source>
        <dbReference type="EMBL" id="OLS58994.1"/>
    </source>
</evidence>
<evidence type="ECO:0000313" key="3">
    <source>
        <dbReference type="Proteomes" id="UP000186736"/>
    </source>
</evidence>
<protein>
    <submittedName>
        <fullName evidence="2">Uncharacterized protein</fullName>
    </submittedName>
</protein>
<feature type="chain" id="PRO_5012660928" evidence="1">
    <location>
        <begin position="25"/>
        <end position="181"/>
    </location>
</feature>
<keyword evidence="1" id="KW-0732">Signal</keyword>
<proteinExistence type="predicted"/>
<name>A0A1Q9QV13_PSEPU</name>
<organism evidence="2 3">
    <name type="scientific">Pseudomonas putida</name>
    <name type="common">Arthrobacter siderocapsulatus</name>
    <dbReference type="NCBI Taxonomy" id="303"/>
    <lineage>
        <taxon>Bacteria</taxon>
        <taxon>Pseudomonadati</taxon>
        <taxon>Pseudomonadota</taxon>
        <taxon>Gammaproteobacteria</taxon>
        <taxon>Pseudomonadales</taxon>
        <taxon>Pseudomonadaceae</taxon>
        <taxon>Pseudomonas</taxon>
    </lineage>
</organism>
<dbReference type="RefSeq" id="WP_075806533.1">
    <property type="nucleotide sequence ID" value="NZ_MKZO01000075.1"/>
</dbReference>
<dbReference type="EMBL" id="MKZO01000075">
    <property type="protein sequence ID" value="OLS58994.1"/>
    <property type="molecule type" value="Genomic_DNA"/>
</dbReference>
<dbReference type="AlphaFoldDB" id="A0A1Q9QV13"/>
<gene>
    <name evidence="2" type="ORF">PSEMO_59540</name>
</gene>
<sequence>MKKTIGFYFSLVLAASSLASTVQAYERVELDHDRTSVEYSGPIKSVAKVIEGYKWLGQTKEMNGGVVFEAYDNKYFGRADTSLGNAIMVKATFYTYDKVSKEAVMIARQSEITGFVELYGMESPELQIHIKTVGENEFQAFSSKYDADSPKKLMTYKKVQQFNKSPHGERLKSASDSGMVF</sequence>
<feature type="signal peptide" evidence="1">
    <location>
        <begin position="1"/>
        <end position="24"/>
    </location>
</feature>
<comment type="caution">
    <text evidence="2">The sequence shown here is derived from an EMBL/GenBank/DDBJ whole genome shotgun (WGS) entry which is preliminary data.</text>
</comment>
<accession>A0A1Q9QV13</accession>
<reference evidence="2 3" key="1">
    <citation type="submission" date="2016-10" db="EMBL/GenBank/DDBJ databases">
        <title>Genome Sequence of Pseudomonas putida GM4FR.</title>
        <authorList>
            <person name="Poehlein A."/>
            <person name="Wemheuer F."/>
            <person name="Hollensteiner J."/>
            <person name="Wemheuer B."/>
        </authorList>
    </citation>
    <scope>NUCLEOTIDE SEQUENCE [LARGE SCALE GENOMIC DNA]</scope>
    <source>
        <strain evidence="2 3">GM4FR</strain>
    </source>
</reference>